<organism evidence="2 3">
    <name type="scientific">Abyssibacter profundi</name>
    <dbReference type="NCBI Taxonomy" id="2182787"/>
    <lineage>
        <taxon>Bacteria</taxon>
        <taxon>Pseudomonadati</taxon>
        <taxon>Pseudomonadota</taxon>
        <taxon>Gammaproteobacteria</taxon>
        <taxon>Chromatiales</taxon>
        <taxon>Oceanococcaceae</taxon>
        <taxon>Abyssibacter</taxon>
    </lineage>
</organism>
<name>A0A363ULF2_9GAMM</name>
<dbReference type="RefSeq" id="WP_109719998.1">
    <property type="nucleotide sequence ID" value="NZ_QEQK01000006.1"/>
</dbReference>
<evidence type="ECO:0000313" key="3">
    <source>
        <dbReference type="Proteomes" id="UP000251800"/>
    </source>
</evidence>
<keyword evidence="1" id="KW-0732">Signal</keyword>
<dbReference type="EMBL" id="QEQK01000006">
    <property type="protein sequence ID" value="PWN56227.1"/>
    <property type="molecule type" value="Genomic_DNA"/>
</dbReference>
<dbReference type="InterPro" id="IPR021268">
    <property type="entry name" value="DUF2845"/>
</dbReference>
<dbReference type="Pfam" id="PF11006">
    <property type="entry name" value="DUF2845"/>
    <property type="match status" value="1"/>
</dbReference>
<sequence length="98" mass="10761">MRLLPTLTFAAATLVACLSLPSVAEAQVRCGQMLAKQGDSRGFVIKHCGKPDNIVRLTNRYGAQVAEEWHYYKTGYNAKTTTIVFRGNAVASTREVLD</sequence>
<evidence type="ECO:0008006" key="4">
    <source>
        <dbReference type="Google" id="ProtNLM"/>
    </source>
</evidence>
<reference evidence="2 3" key="1">
    <citation type="submission" date="2018-05" db="EMBL/GenBank/DDBJ databases">
        <title>Abyssibacter profundi OUC007T gen. nov., sp. nov, a marine bacterium isolated from seawater of the Mariana Trench.</title>
        <authorList>
            <person name="Zhou S."/>
        </authorList>
    </citation>
    <scope>NUCLEOTIDE SEQUENCE [LARGE SCALE GENOMIC DNA]</scope>
    <source>
        <strain evidence="2 3">OUC007</strain>
    </source>
</reference>
<dbReference type="OrthoDB" id="6027240at2"/>
<dbReference type="PROSITE" id="PS51257">
    <property type="entry name" value="PROKAR_LIPOPROTEIN"/>
    <property type="match status" value="1"/>
</dbReference>
<feature type="chain" id="PRO_5016652924" description="DUF2845 domain-containing protein" evidence="1">
    <location>
        <begin position="27"/>
        <end position="98"/>
    </location>
</feature>
<accession>A0A363ULF2</accession>
<comment type="caution">
    <text evidence="2">The sequence shown here is derived from an EMBL/GenBank/DDBJ whole genome shotgun (WGS) entry which is preliminary data.</text>
</comment>
<gene>
    <name evidence="2" type="ORF">DEH80_08110</name>
</gene>
<protein>
    <recommendedName>
        <fullName evidence="4">DUF2845 domain-containing protein</fullName>
    </recommendedName>
</protein>
<proteinExistence type="predicted"/>
<dbReference type="AlphaFoldDB" id="A0A363ULF2"/>
<feature type="signal peptide" evidence="1">
    <location>
        <begin position="1"/>
        <end position="26"/>
    </location>
</feature>
<dbReference type="Proteomes" id="UP000251800">
    <property type="component" value="Unassembled WGS sequence"/>
</dbReference>
<evidence type="ECO:0000256" key="1">
    <source>
        <dbReference type="SAM" id="SignalP"/>
    </source>
</evidence>
<keyword evidence="3" id="KW-1185">Reference proteome</keyword>
<evidence type="ECO:0000313" key="2">
    <source>
        <dbReference type="EMBL" id="PWN56227.1"/>
    </source>
</evidence>